<dbReference type="OrthoDB" id="183046at2157"/>
<sequence length="195" mass="21159">MLQFNFDSDPSEHLLSGTIDARGVRRNISISSTIEQFFGTKMMVPGYGFMLNNELTDFDAVPGGPNQVQPNKRPLSSTSPTIVFRDGEPYMTVGSSGGKTIITTVAQVLLNVVEYGMSLQSAIAAPRIYADVDPSVYWEDGLPKGVRKKLRARGHTLNDEPTQLGNVQAIRVLDSGTYRGAADGRRNGAVYDGSE</sequence>
<keyword evidence="3" id="KW-0865">Zymogen</keyword>
<dbReference type="eggNOG" id="arCOG04053">
    <property type="taxonomic scope" value="Archaea"/>
</dbReference>
<dbReference type="InterPro" id="IPR043137">
    <property type="entry name" value="GGT_ssub_C"/>
</dbReference>
<reference evidence="7" key="2">
    <citation type="submission" date="2016-11" db="EMBL/GenBank/DDBJ databases">
        <authorList>
            <person name="Varghese N."/>
            <person name="Submissions S."/>
        </authorList>
    </citation>
    <scope>NUCLEOTIDE SEQUENCE [LARGE SCALE GENOMIC DNA]</scope>
    <source>
        <strain evidence="7">DX253</strain>
    </source>
</reference>
<dbReference type="PANTHER" id="PTHR43199">
    <property type="entry name" value="GLUTATHIONE HYDROLASE"/>
    <property type="match status" value="1"/>
</dbReference>
<evidence type="ECO:0000313" key="4">
    <source>
        <dbReference type="EMBL" id="EFW90094.1"/>
    </source>
</evidence>
<reference evidence="4 6" key="1">
    <citation type="journal article" date="2014" name="ISME J.">
        <title>Trehalose/2-sulfotrehalose biosynthesis and glycine-betaine uptake are widely spread mechanisms for osmoadaptation in the Halobacteriales.</title>
        <authorList>
            <person name="Youssef N.H."/>
            <person name="Savage-Ashlock K.N."/>
            <person name="McCully A.L."/>
            <person name="Luedtke B."/>
            <person name="Shaw E.I."/>
            <person name="Hoff W.D."/>
            <person name="Elshahed M.S."/>
        </authorList>
    </citation>
    <scope>NUCLEOTIDE SEQUENCE [LARGE SCALE GENOMIC DNA]</scope>
    <source>
        <strain evidence="4 6">DX253</strain>
    </source>
</reference>
<accession>E7QZH3</accession>
<dbReference type="STRING" id="797209.GCA_000376445_03222"/>
<dbReference type="AlphaFoldDB" id="E7QZH3"/>
<dbReference type="GO" id="GO:0016740">
    <property type="term" value="F:transferase activity"/>
    <property type="evidence" value="ECO:0007669"/>
    <property type="project" value="UniProtKB-KW"/>
</dbReference>
<dbReference type="PANTHER" id="PTHR43199:SF1">
    <property type="entry name" value="GLUTATHIONE HYDROLASE PROENZYME"/>
    <property type="match status" value="1"/>
</dbReference>
<dbReference type="InterPro" id="IPR051792">
    <property type="entry name" value="GGT_bact"/>
</dbReference>
<dbReference type="RefSeq" id="WP_007983202.1">
    <property type="nucleotide sequence ID" value="NZ_AEMG01000029.1"/>
</dbReference>
<gene>
    <name evidence="5" type="ORF">SAMN05444342_2857</name>
    <name evidence="4" type="ORF">ZOD2009_20912</name>
</gene>
<reference evidence="5" key="3">
    <citation type="submission" date="2016-11" db="EMBL/GenBank/DDBJ databases">
        <authorList>
            <person name="Jaros S."/>
            <person name="Januszkiewicz K."/>
            <person name="Wedrychowicz H."/>
        </authorList>
    </citation>
    <scope>NUCLEOTIDE SEQUENCE [LARGE SCALE GENOMIC DNA]</scope>
    <source>
        <strain evidence="5">DX253</strain>
    </source>
</reference>
<name>E7QZH3_HALPU</name>
<evidence type="ECO:0000313" key="6">
    <source>
        <dbReference type="Proteomes" id="UP000003751"/>
    </source>
</evidence>
<organism evidence="4 6">
    <name type="scientific">Haladaptatus paucihalophilus DX253</name>
    <dbReference type="NCBI Taxonomy" id="797209"/>
    <lineage>
        <taxon>Archaea</taxon>
        <taxon>Methanobacteriati</taxon>
        <taxon>Methanobacteriota</taxon>
        <taxon>Stenosarchaea group</taxon>
        <taxon>Halobacteria</taxon>
        <taxon>Halobacteriales</taxon>
        <taxon>Haladaptataceae</taxon>
        <taxon>Haladaptatus</taxon>
    </lineage>
</organism>
<dbReference type="Pfam" id="PF01019">
    <property type="entry name" value="G_glu_transpept"/>
    <property type="match status" value="1"/>
</dbReference>
<dbReference type="InterPro" id="IPR029055">
    <property type="entry name" value="Ntn_hydrolases_N"/>
</dbReference>
<keyword evidence="2" id="KW-0378">Hydrolase</keyword>
<evidence type="ECO:0000256" key="2">
    <source>
        <dbReference type="ARBA" id="ARBA00022801"/>
    </source>
</evidence>
<dbReference type="Gene3D" id="3.60.20.40">
    <property type="match status" value="1"/>
</dbReference>
<evidence type="ECO:0000256" key="1">
    <source>
        <dbReference type="ARBA" id="ARBA00022679"/>
    </source>
</evidence>
<dbReference type="PATRIC" id="fig|797209.4.peg.4100"/>
<dbReference type="EMBL" id="AEMG01000029">
    <property type="protein sequence ID" value="EFW90094.1"/>
    <property type="molecule type" value="Genomic_DNA"/>
</dbReference>
<dbReference type="EMBL" id="FRAN01000004">
    <property type="protein sequence ID" value="SHL05176.1"/>
    <property type="molecule type" value="Genomic_DNA"/>
</dbReference>
<protein>
    <submittedName>
        <fullName evidence="4">Gamma-glutamyltranspeptidase</fullName>
    </submittedName>
</protein>
<keyword evidence="7" id="KW-1185">Reference proteome</keyword>
<dbReference type="PRINTS" id="PR01210">
    <property type="entry name" value="GGTRANSPTASE"/>
</dbReference>
<evidence type="ECO:0000313" key="7">
    <source>
        <dbReference type="Proteomes" id="UP000184203"/>
    </source>
</evidence>
<keyword evidence="1" id="KW-0808">Transferase</keyword>
<evidence type="ECO:0000313" key="5">
    <source>
        <dbReference type="EMBL" id="SHL05176.1"/>
    </source>
</evidence>
<proteinExistence type="predicted"/>
<dbReference type="Proteomes" id="UP000184203">
    <property type="component" value="Unassembled WGS sequence"/>
</dbReference>
<dbReference type="SUPFAM" id="SSF56235">
    <property type="entry name" value="N-terminal nucleophile aminohydrolases (Ntn hydrolases)"/>
    <property type="match status" value="1"/>
</dbReference>
<dbReference type="Proteomes" id="UP000003751">
    <property type="component" value="Unassembled WGS sequence"/>
</dbReference>
<dbReference type="GO" id="GO:0016787">
    <property type="term" value="F:hydrolase activity"/>
    <property type="evidence" value="ECO:0007669"/>
    <property type="project" value="UniProtKB-KW"/>
</dbReference>
<evidence type="ECO:0000256" key="3">
    <source>
        <dbReference type="ARBA" id="ARBA00023145"/>
    </source>
</evidence>